<dbReference type="PANTHER" id="PTHR23201:SF18">
    <property type="entry name" value="GIBBERELLIN-REGULATED PROTEIN 2-RELATED"/>
    <property type="match status" value="1"/>
</dbReference>
<sequence>MILLPSPVKLLILQFQHTVSVLSLGLVKLICQNKSNLLRSFLTSILAVSCFSSPRIFPPSAKNPINTITLFSTHFITISFFSPPSSFLCIQFLFFPLLIKKKNKKTMSILRASCAVLVLLLGVLILHDSDAAAAAAYQGATAPIPAKSPAPSKAPIPAPGPPIDCDAACGRRCSETKRPRLCKRACGSCCHTCNCVPPGTYGNYEYCPCYFNLKTHNDTERKCP</sequence>
<comment type="similarity">
    <text evidence="1">Belongs to the GASA family.</text>
</comment>
<dbReference type="Pfam" id="PF02704">
    <property type="entry name" value="GASA"/>
    <property type="match status" value="1"/>
</dbReference>
<reference evidence="3" key="1">
    <citation type="submission" date="2023-03" db="EMBL/GenBank/DDBJ databases">
        <authorList>
            <person name="Julca I."/>
        </authorList>
    </citation>
    <scope>NUCLEOTIDE SEQUENCE</scope>
</reference>
<dbReference type="Proteomes" id="UP001161247">
    <property type="component" value="Chromosome 6"/>
</dbReference>
<dbReference type="InterPro" id="IPR003854">
    <property type="entry name" value="GASA"/>
</dbReference>
<evidence type="ECO:0000256" key="1">
    <source>
        <dbReference type="ARBA" id="ARBA00010582"/>
    </source>
</evidence>
<evidence type="ECO:0000256" key="2">
    <source>
        <dbReference type="SAM" id="Phobius"/>
    </source>
</evidence>
<evidence type="ECO:0000313" key="3">
    <source>
        <dbReference type="EMBL" id="CAI9110930.1"/>
    </source>
</evidence>
<keyword evidence="2" id="KW-1133">Transmembrane helix</keyword>
<accession>A0AAV1DSR5</accession>
<protein>
    <submittedName>
        <fullName evidence="3">OLC1v1011041C1</fullName>
    </submittedName>
</protein>
<organism evidence="3 4">
    <name type="scientific">Oldenlandia corymbosa var. corymbosa</name>
    <dbReference type="NCBI Taxonomy" id="529605"/>
    <lineage>
        <taxon>Eukaryota</taxon>
        <taxon>Viridiplantae</taxon>
        <taxon>Streptophyta</taxon>
        <taxon>Embryophyta</taxon>
        <taxon>Tracheophyta</taxon>
        <taxon>Spermatophyta</taxon>
        <taxon>Magnoliopsida</taxon>
        <taxon>eudicotyledons</taxon>
        <taxon>Gunneridae</taxon>
        <taxon>Pentapetalae</taxon>
        <taxon>asterids</taxon>
        <taxon>lamiids</taxon>
        <taxon>Gentianales</taxon>
        <taxon>Rubiaceae</taxon>
        <taxon>Rubioideae</taxon>
        <taxon>Spermacoceae</taxon>
        <taxon>Hedyotis-Oldenlandia complex</taxon>
        <taxon>Oldenlandia</taxon>
    </lineage>
</organism>
<feature type="transmembrane region" description="Helical" evidence="2">
    <location>
        <begin position="12"/>
        <end position="30"/>
    </location>
</feature>
<keyword evidence="2" id="KW-0472">Membrane</keyword>
<gene>
    <name evidence="3" type="ORF">OLC1_LOCUS18466</name>
</gene>
<evidence type="ECO:0000313" key="4">
    <source>
        <dbReference type="Proteomes" id="UP001161247"/>
    </source>
</evidence>
<feature type="transmembrane region" description="Helical" evidence="2">
    <location>
        <begin position="76"/>
        <end position="97"/>
    </location>
</feature>
<feature type="transmembrane region" description="Helical" evidence="2">
    <location>
        <begin position="37"/>
        <end position="56"/>
    </location>
</feature>
<name>A0AAV1DSR5_OLDCO</name>
<keyword evidence="4" id="KW-1185">Reference proteome</keyword>
<proteinExistence type="inferred from homology"/>
<feature type="transmembrane region" description="Helical" evidence="2">
    <location>
        <begin position="109"/>
        <end position="127"/>
    </location>
</feature>
<dbReference type="AlphaFoldDB" id="A0AAV1DSR5"/>
<keyword evidence="2" id="KW-0812">Transmembrane</keyword>
<dbReference type="EMBL" id="OX459123">
    <property type="protein sequence ID" value="CAI9110930.1"/>
    <property type="molecule type" value="Genomic_DNA"/>
</dbReference>
<dbReference type="PANTHER" id="PTHR23201">
    <property type="entry name" value="EXTENSIN, PROLINE-RICH PROTEIN"/>
    <property type="match status" value="1"/>
</dbReference>